<dbReference type="PANTHER" id="PTHR47637">
    <property type="entry name" value="CHAPERONE SURA"/>
    <property type="match status" value="1"/>
</dbReference>
<dbReference type="SUPFAM" id="SSF109998">
    <property type="entry name" value="Triger factor/SurA peptide-binding domain-like"/>
    <property type="match status" value="1"/>
</dbReference>
<evidence type="ECO:0000256" key="1">
    <source>
        <dbReference type="ARBA" id="ARBA00022729"/>
    </source>
</evidence>
<dbReference type="STRING" id="638303.Thal_0583"/>
<keyword evidence="2" id="KW-0413">Isomerase</keyword>
<gene>
    <name evidence="4" type="ordered locus">Thal_0583</name>
</gene>
<dbReference type="InterPro" id="IPR015391">
    <property type="entry name" value="SurA_N"/>
</dbReference>
<reference evidence="5" key="1">
    <citation type="journal article" date="2010" name="Stand. Genomic Sci.">
        <title>Complete genome sequence of Thermocrinis albus type strain (HI 11/12T).</title>
        <authorList>
            <person name="Wirth R."/>
            <person name="Sikorski J."/>
            <person name="Brambilla E."/>
            <person name="Misra M."/>
            <person name="Lapidus A."/>
            <person name="Copeland A."/>
            <person name="Nolan M."/>
            <person name="Lucas S."/>
            <person name="Chen F."/>
            <person name="Tice H."/>
            <person name="Cheng J.F."/>
            <person name="Han C."/>
            <person name="Detter J.C."/>
            <person name="Tapia R."/>
            <person name="Bruce D."/>
            <person name="Goodwin L."/>
            <person name="Pitluck S."/>
            <person name="Pati A."/>
            <person name="Anderson I."/>
            <person name="Ivanova N."/>
            <person name="Mavromatis K."/>
            <person name="Mikhailova N."/>
            <person name="Chen A."/>
            <person name="Palaniappan K."/>
            <person name="Bilek Y."/>
            <person name="Hader T."/>
            <person name="Land M."/>
            <person name="Hauser L."/>
            <person name="Chang Y.J."/>
            <person name="Jeffries C.D."/>
            <person name="Tindall B.J."/>
            <person name="Rohde M."/>
            <person name="Goker M."/>
            <person name="Bristow J."/>
            <person name="Eisen J.A."/>
            <person name="Markowitz V."/>
            <person name="Hugenholtz P."/>
            <person name="Kyrpides N.C."/>
            <person name="Klenk H.P."/>
        </authorList>
    </citation>
    <scope>NUCLEOTIDE SEQUENCE [LARGE SCALE GENOMIC DNA]</scope>
    <source>
        <strain evidence="5">DSM 14484 / JCM 11386 / HI 11/12</strain>
    </source>
</reference>
<evidence type="ECO:0000313" key="5">
    <source>
        <dbReference type="Proteomes" id="UP000002043"/>
    </source>
</evidence>
<dbReference type="PANTHER" id="PTHR47637:SF1">
    <property type="entry name" value="CHAPERONE SURA"/>
    <property type="match status" value="1"/>
</dbReference>
<dbReference type="RefSeq" id="WP_012991624.1">
    <property type="nucleotide sequence ID" value="NC_013894.1"/>
</dbReference>
<protein>
    <submittedName>
        <fullName evidence="4">SurA domain protein</fullName>
    </submittedName>
</protein>
<dbReference type="Pfam" id="PF09312">
    <property type="entry name" value="SurA_N"/>
    <property type="match status" value="1"/>
</dbReference>
<dbReference type="OrthoDB" id="14601at2"/>
<dbReference type="EMBL" id="CP001931">
    <property type="protein sequence ID" value="ADC89217.1"/>
    <property type="molecule type" value="Genomic_DNA"/>
</dbReference>
<dbReference type="InterPro" id="IPR027304">
    <property type="entry name" value="Trigger_fact/SurA_dom_sf"/>
</dbReference>
<dbReference type="eggNOG" id="COG0760">
    <property type="taxonomic scope" value="Bacteria"/>
</dbReference>
<proteinExistence type="predicted"/>
<name>D3SPY0_THEAH</name>
<evidence type="ECO:0000256" key="2">
    <source>
        <dbReference type="ARBA" id="ARBA00023110"/>
    </source>
</evidence>
<sequence length="283" mass="31706">MVGRGIAKLSCGVLLLTALSFWSFGLTLLDRVVASVNGEPILESEVLLGKLFFGSNDRKKVLDKLVEDMLLYQYAQSKGMGVPDQMVDAAVNQILQANNLTMEGLAKELSKDGLSLEDLKNFLRREILATQGITALLLRETKVQDIDVELEKLKRGMIKVKREISVLTVDKAKGKKLLELTEKGLDLDKVARDLGLQPERLLVSKGDLVEPLDREVWAAPVGSTVVAEDKDHIYLAKILGVKEETSSVNEEELREQILRRKLEEKREELLKKLRSTAVIRYVQ</sequence>
<dbReference type="KEGG" id="tal:Thal_0583"/>
<keyword evidence="2" id="KW-0697">Rotamase</keyword>
<keyword evidence="5" id="KW-1185">Reference proteome</keyword>
<keyword evidence="1" id="KW-0732">Signal</keyword>
<accession>D3SPY0</accession>
<dbReference type="AlphaFoldDB" id="D3SPY0"/>
<dbReference type="Gene3D" id="1.10.4030.10">
    <property type="entry name" value="Porin chaperone SurA, peptide-binding domain"/>
    <property type="match status" value="1"/>
</dbReference>
<dbReference type="HOGENOM" id="CLU_959010_0_0_0"/>
<dbReference type="InterPro" id="IPR050280">
    <property type="entry name" value="OMP_Chaperone_SurA"/>
</dbReference>
<evidence type="ECO:0000259" key="3">
    <source>
        <dbReference type="Pfam" id="PF09312"/>
    </source>
</evidence>
<feature type="domain" description="SurA N-terminal" evidence="3">
    <location>
        <begin position="58"/>
        <end position="130"/>
    </location>
</feature>
<dbReference type="Proteomes" id="UP000002043">
    <property type="component" value="Chromosome"/>
</dbReference>
<organism evidence="4 5">
    <name type="scientific">Thermocrinis albus (strain DSM 14484 / JCM 11386 / HI 11/12)</name>
    <dbReference type="NCBI Taxonomy" id="638303"/>
    <lineage>
        <taxon>Bacteria</taxon>
        <taxon>Pseudomonadati</taxon>
        <taxon>Aquificota</taxon>
        <taxon>Aquificia</taxon>
        <taxon>Aquificales</taxon>
        <taxon>Aquificaceae</taxon>
        <taxon>Thermocrinis</taxon>
    </lineage>
</organism>
<evidence type="ECO:0000313" key="4">
    <source>
        <dbReference type="EMBL" id="ADC89217.1"/>
    </source>
</evidence>
<dbReference type="GO" id="GO:0003755">
    <property type="term" value="F:peptidyl-prolyl cis-trans isomerase activity"/>
    <property type="evidence" value="ECO:0007669"/>
    <property type="project" value="UniProtKB-KW"/>
</dbReference>